<dbReference type="AlphaFoldDB" id="A0A0F9TG24"/>
<sequence length="123" mass="13987">MEKRRPRVGDVVVFHDPKGTPHNALIKCVFDCQRVVTDDKGDPVEDTEGLGKFKMEDYPADDLTNLPLVNMVHVSGDKERQDSCGRQTEIVTSVQHKVSSAVHGFYWRFSWEEPNPYRAPSDV</sequence>
<name>A0A0F9TG24_9ZZZZ</name>
<organism evidence="1">
    <name type="scientific">marine sediment metagenome</name>
    <dbReference type="NCBI Taxonomy" id="412755"/>
    <lineage>
        <taxon>unclassified sequences</taxon>
        <taxon>metagenomes</taxon>
        <taxon>ecological metagenomes</taxon>
    </lineage>
</organism>
<accession>A0A0F9TG24</accession>
<evidence type="ECO:0000313" key="1">
    <source>
        <dbReference type="EMBL" id="KKN80225.1"/>
    </source>
</evidence>
<protein>
    <submittedName>
        <fullName evidence="1">Uncharacterized protein</fullName>
    </submittedName>
</protein>
<proteinExistence type="predicted"/>
<comment type="caution">
    <text evidence="1">The sequence shown here is derived from an EMBL/GenBank/DDBJ whole genome shotgun (WGS) entry which is preliminary data.</text>
</comment>
<dbReference type="EMBL" id="LAZR01000234">
    <property type="protein sequence ID" value="KKN80225.1"/>
    <property type="molecule type" value="Genomic_DNA"/>
</dbReference>
<reference evidence="1" key="1">
    <citation type="journal article" date="2015" name="Nature">
        <title>Complex archaea that bridge the gap between prokaryotes and eukaryotes.</title>
        <authorList>
            <person name="Spang A."/>
            <person name="Saw J.H."/>
            <person name="Jorgensen S.L."/>
            <person name="Zaremba-Niedzwiedzka K."/>
            <person name="Martijn J."/>
            <person name="Lind A.E."/>
            <person name="van Eijk R."/>
            <person name="Schleper C."/>
            <person name="Guy L."/>
            <person name="Ettema T.J."/>
        </authorList>
    </citation>
    <scope>NUCLEOTIDE SEQUENCE</scope>
</reference>
<gene>
    <name evidence="1" type="ORF">LCGC14_0331800</name>
</gene>